<keyword evidence="5" id="KW-0732">Signal</keyword>
<dbReference type="Pfam" id="PF00578">
    <property type="entry name" value="AhpC-TSA"/>
    <property type="match status" value="1"/>
</dbReference>
<feature type="chain" id="PRO_5043442674" evidence="5">
    <location>
        <begin position="17"/>
        <end position="444"/>
    </location>
</feature>
<gene>
    <name evidence="7" type="ORF">PN645_14335</name>
</gene>
<evidence type="ECO:0000313" key="8">
    <source>
        <dbReference type="Proteomes" id="UP001212263"/>
    </source>
</evidence>
<dbReference type="GO" id="GO:0030313">
    <property type="term" value="C:cell envelope"/>
    <property type="evidence" value="ECO:0007669"/>
    <property type="project" value="UniProtKB-SubCell"/>
</dbReference>
<dbReference type="PROSITE" id="PS51257">
    <property type="entry name" value="PROKAR_LIPOPROTEIN"/>
    <property type="match status" value="1"/>
</dbReference>
<evidence type="ECO:0000256" key="2">
    <source>
        <dbReference type="ARBA" id="ARBA00022748"/>
    </source>
</evidence>
<keyword evidence="4" id="KW-0676">Redox-active center</keyword>
<evidence type="ECO:0000256" key="3">
    <source>
        <dbReference type="ARBA" id="ARBA00023157"/>
    </source>
</evidence>
<evidence type="ECO:0000256" key="1">
    <source>
        <dbReference type="ARBA" id="ARBA00004196"/>
    </source>
</evidence>
<dbReference type="GO" id="GO:0017004">
    <property type="term" value="P:cytochrome complex assembly"/>
    <property type="evidence" value="ECO:0007669"/>
    <property type="project" value="UniProtKB-KW"/>
</dbReference>
<dbReference type="PANTHER" id="PTHR42852">
    <property type="entry name" value="THIOL:DISULFIDE INTERCHANGE PROTEIN DSBE"/>
    <property type="match status" value="1"/>
</dbReference>
<name>A0AAW6FLZ4_9BACT</name>
<evidence type="ECO:0000256" key="5">
    <source>
        <dbReference type="SAM" id="SignalP"/>
    </source>
</evidence>
<dbReference type="Proteomes" id="UP001212263">
    <property type="component" value="Unassembled WGS sequence"/>
</dbReference>
<feature type="domain" description="Thioredoxin" evidence="6">
    <location>
        <begin position="307"/>
        <end position="444"/>
    </location>
</feature>
<keyword evidence="2" id="KW-0201">Cytochrome c-type biogenesis</keyword>
<accession>A0AAW6FLZ4</accession>
<dbReference type="AlphaFoldDB" id="A0AAW6FLZ4"/>
<dbReference type="PROSITE" id="PS51352">
    <property type="entry name" value="THIOREDOXIN_2"/>
    <property type="match status" value="1"/>
</dbReference>
<dbReference type="Gene3D" id="3.40.30.10">
    <property type="entry name" value="Glutaredoxin"/>
    <property type="match status" value="1"/>
</dbReference>
<evidence type="ECO:0000259" key="6">
    <source>
        <dbReference type="PROSITE" id="PS51352"/>
    </source>
</evidence>
<reference evidence="7" key="1">
    <citation type="submission" date="2023-01" db="EMBL/GenBank/DDBJ databases">
        <title>Human gut microbiome strain richness.</title>
        <authorList>
            <person name="Chen-Liaw A."/>
        </authorList>
    </citation>
    <scope>NUCLEOTIDE SEQUENCE</scope>
    <source>
        <strain evidence="7">RTP21484st1_B7_RTP21484_190118</strain>
    </source>
</reference>
<dbReference type="InterPro" id="IPR013766">
    <property type="entry name" value="Thioredoxin_domain"/>
</dbReference>
<evidence type="ECO:0000313" key="7">
    <source>
        <dbReference type="EMBL" id="MDB9224178.1"/>
    </source>
</evidence>
<dbReference type="RefSeq" id="WP_272054856.1">
    <property type="nucleotide sequence ID" value="NZ_JAQMRB010000021.1"/>
</dbReference>
<protein>
    <submittedName>
        <fullName evidence="7">TlpA disulfide reductase family protein</fullName>
    </submittedName>
</protein>
<dbReference type="PANTHER" id="PTHR42852:SF6">
    <property type="entry name" value="THIOL:DISULFIDE INTERCHANGE PROTEIN DSBE"/>
    <property type="match status" value="1"/>
</dbReference>
<dbReference type="InterPro" id="IPR000866">
    <property type="entry name" value="AhpC/TSA"/>
</dbReference>
<proteinExistence type="predicted"/>
<evidence type="ECO:0000256" key="4">
    <source>
        <dbReference type="ARBA" id="ARBA00023284"/>
    </source>
</evidence>
<organism evidence="7 8">
    <name type="scientific">Odoribacter splanchnicus</name>
    <dbReference type="NCBI Taxonomy" id="28118"/>
    <lineage>
        <taxon>Bacteria</taxon>
        <taxon>Pseudomonadati</taxon>
        <taxon>Bacteroidota</taxon>
        <taxon>Bacteroidia</taxon>
        <taxon>Bacteroidales</taxon>
        <taxon>Odoribacteraceae</taxon>
        <taxon>Odoribacter</taxon>
    </lineage>
</organism>
<keyword evidence="3" id="KW-1015">Disulfide bond</keyword>
<dbReference type="InterPro" id="IPR050553">
    <property type="entry name" value="Thioredoxin_ResA/DsbE_sf"/>
</dbReference>
<comment type="subcellular location">
    <subcellularLocation>
        <location evidence="1">Cell envelope</location>
    </subcellularLocation>
</comment>
<sequence>MNGFRLLVFLCSAVFAAGCAGNAGEYVLTGKFENAATSYAMIKCGKTVEDMDTIRLSADGSFRYVRKLEKPAISFMMVPETGFFSVIMINGTRNHIEADLSRVGDCRITGDLADAHRLYAELQREMKEKTGQDYASFKEAELTFADFRLRAEKRLADIPDTTFRSLALRELDASAFLTLFTWLGRLQDAGLPVSSDPDYNRFMQECDVDNPGYMANGLIDYYFSWCCQCRQENGGKDAWQYTLSLVAGKIADLQIREKVYMNILTEFFAGEDADGEAEAVFTRGMDLLREAENQEALRKQYGIFKKLRPGADAVECELEDITGKVFKFSDLQGKAVYLDVWATWCGPCCEEIPYMEKVAEYFRNDPRIEIVSISVDANRKAWETKLEKDKPEWKQFLLKNFCDLYNINGIPRFMMFDKKGRIITVDAPRPSDPEIIGFIESHLK</sequence>
<dbReference type="InterPro" id="IPR036249">
    <property type="entry name" value="Thioredoxin-like_sf"/>
</dbReference>
<dbReference type="SUPFAM" id="SSF52833">
    <property type="entry name" value="Thioredoxin-like"/>
    <property type="match status" value="1"/>
</dbReference>
<comment type="caution">
    <text evidence="7">The sequence shown here is derived from an EMBL/GenBank/DDBJ whole genome shotgun (WGS) entry which is preliminary data.</text>
</comment>
<dbReference type="CDD" id="cd02966">
    <property type="entry name" value="TlpA_like_family"/>
    <property type="match status" value="1"/>
</dbReference>
<dbReference type="EMBL" id="JAQMRD010000020">
    <property type="protein sequence ID" value="MDB9224178.1"/>
    <property type="molecule type" value="Genomic_DNA"/>
</dbReference>
<feature type="signal peptide" evidence="5">
    <location>
        <begin position="1"/>
        <end position="16"/>
    </location>
</feature>